<proteinExistence type="predicted"/>
<dbReference type="Proteomes" id="UP000001366">
    <property type="component" value="Chromosome"/>
</dbReference>
<dbReference type="Gene3D" id="3.40.50.300">
    <property type="entry name" value="P-loop containing nucleotide triphosphate hydrolases"/>
    <property type="match status" value="2"/>
</dbReference>
<evidence type="ECO:0000259" key="4">
    <source>
        <dbReference type="PROSITE" id="PS51194"/>
    </source>
</evidence>
<dbReference type="InterPro" id="IPR018973">
    <property type="entry name" value="MZB"/>
</dbReference>
<dbReference type="Pfam" id="PF09369">
    <property type="entry name" value="MZB"/>
    <property type="match status" value="1"/>
</dbReference>
<dbReference type="CDD" id="cd18797">
    <property type="entry name" value="SF2_C_Hrq"/>
    <property type="match status" value="1"/>
</dbReference>
<dbReference type="Pfam" id="PF00270">
    <property type="entry name" value="DEAD"/>
    <property type="match status" value="1"/>
</dbReference>
<dbReference type="EMBL" id="CP001230">
    <property type="protein sequence ID" value="ACO02998.1"/>
    <property type="molecule type" value="Genomic_DNA"/>
</dbReference>
<keyword evidence="2" id="KW-0067">ATP-binding</keyword>
<dbReference type="GO" id="GO:0003676">
    <property type="term" value="F:nucleic acid binding"/>
    <property type="evidence" value="ECO:0007669"/>
    <property type="project" value="InterPro"/>
</dbReference>
<dbReference type="SUPFAM" id="SSF52540">
    <property type="entry name" value="P-loop containing nucleoside triphosphate hydrolases"/>
    <property type="match status" value="1"/>
</dbReference>
<dbReference type="RefSeq" id="WP_012675237.1">
    <property type="nucleotide sequence ID" value="NC_012440.1"/>
</dbReference>
<dbReference type="PaxDb" id="123214-PERMA_0475"/>
<evidence type="ECO:0000256" key="2">
    <source>
        <dbReference type="ARBA" id="ARBA00022840"/>
    </source>
</evidence>
<reference evidence="5 6" key="1">
    <citation type="journal article" date="2009" name="J. Bacteriol.">
        <title>Complete and draft genome sequences of six members of the Aquificales.</title>
        <authorList>
            <person name="Reysenbach A.L."/>
            <person name="Hamamura N."/>
            <person name="Podar M."/>
            <person name="Griffiths E."/>
            <person name="Ferreira S."/>
            <person name="Hochstein R."/>
            <person name="Heidelberg J."/>
            <person name="Johnson J."/>
            <person name="Mead D."/>
            <person name="Pohorille A."/>
            <person name="Sarmiento M."/>
            <person name="Schweighofer K."/>
            <person name="Seshadri R."/>
            <person name="Voytek M.A."/>
        </authorList>
    </citation>
    <scope>NUCLEOTIDE SEQUENCE [LARGE SCALE GENOMIC DNA]</scope>
    <source>
        <strain evidence="6">DSM 14350 / EX-H1</strain>
    </source>
</reference>
<accession>C0QU99</accession>
<dbReference type="SMART" id="SM00487">
    <property type="entry name" value="DEXDc"/>
    <property type="match status" value="1"/>
</dbReference>
<dbReference type="HOGENOM" id="CLU_000809_3_2_0"/>
<dbReference type="SMART" id="SM00490">
    <property type="entry name" value="HELICc"/>
    <property type="match status" value="1"/>
</dbReference>
<name>C0QU99_PERMH</name>
<dbReference type="PROSITE" id="PS51192">
    <property type="entry name" value="HELICASE_ATP_BIND_1"/>
    <property type="match status" value="1"/>
</dbReference>
<evidence type="ECO:0000313" key="6">
    <source>
        <dbReference type="Proteomes" id="UP000001366"/>
    </source>
</evidence>
<dbReference type="Pfam" id="PF00271">
    <property type="entry name" value="Helicase_C"/>
    <property type="match status" value="1"/>
</dbReference>
<dbReference type="InterPro" id="IPR001650">
    <property type="entry name" value="Helicase_C-like"/>
</dbReference>
<dbReference type="InterPro" id="IPR011545">
    <property type="entry name" value="DEAD/DEAH_box_helicase_dom"/>
</dbReference>
<keyword evidence="6" id="KW-1185">Reference proteome</keyword>
<feature type="domain" description="Helicase C-terminal" evidence="4">
    <location>
        <begin position="262"/>
        <end position="435"/>
    </location>
</feature>
<keyword evidence="1" id="KW-0547">Nucleotide-binding</keyword>
<dbReference type="KEGG" id="pmx:PERMA_0475"/>
<keyword evidence="5" id="KW-0347">Helicase</keyword>
<evidence type="ECO:0000259" key="3">
    <source>
        <dbReference type="PROSITE" id="PS51192"/>
    </source>
</evidence>
<dbReference type="CDD" id="cd17923">
    <property type="entry name" value="DEXHc_Hrq1-like"/>
    <property type="match status" value="1"/>
</dbReference>
<keyword evidence="5" id="KW-0378">Hydrolase</keyword>
<organism evidence="5 6">
    <name type="scientific">Persephonella marina (strain DSM 14350 / EX-H1)</name>
    <dbReference type="NCBI Taxonomy" id="123214"/>
    <lineage>
        <taxon>Bacteria</taxon>
        <taxon>Pseudomonadati</taxon>
        <taxon>Aquificota</taxon>
        <taxon>Aquificia</taxon>
        <taxon>Aquificales</taxon>
        <taxon>Hydrogenothermaceae</taxon>
        <taxon>Persephonella</taxon>
    </lineage>
</organism>
<dbReference type="OrthoDB" id="143059at2"/>
<sequence>METLRYYRNRIAYSRIIPPVFPEYGQFDFKNEKLKSFLERKDIKLYSHQVEGLNAVKEGKNIVVTTPTASGKSFIYILSILERLKENPETKGIIIFPLKALARDQYGKIMDLILETGIDARVDVYDGDTDREKRQEIKKDPPTFLITTPDMLNAGILPYHTGWSSFFENLDFIVLDEIHAYRGILGSHIANIVRRLKRITGYYRTKKPVFIMNSATVHNPSSFASKLIGEEVVEISRSGAPSPEREIQIFRNLRSSETAELIANTVIEDISSIVFVDSRKEAEILSLRVKDILVKKGRDDLVDKVSPYRSGYTPAERREIEFKLLTKNILAVISTSALEMGIDIGDLDNCILVGYPGTLAQLWQRFGRAGRRDRKAYNILIPKRNALDQYFVKNPEELFYRKMEEPVINPENRYILKKHLPVMASEIPIKLDELSENEKEVARELYKEGIIRFSNNKLYASRQKPFSIRSAGESFRIVETVSGRVIGDISEDIVLYEAHPGAVYLHNGEKYIVEHLDMEGKVVYVVHSNISYITEPLKESFIEIIKVEDFRKAGSIEIFRGKVKVKTTVVGYSMRDIEFDEKMNEELFDPDKYLSREFETVAFWWTMPQEWEEEIIHRNLKHNARMLYSFIIQKGKLYTGKFVYSDLVFENLLKFRKSGDITAFEFALKATESFVSRLSQKEKEQFNEYKRRIKERKNGFLGGLHGVEHGLIGIYPLFAMNDRWDIGGLSTPFFPETGRPTVFIYDGYEGGVGYSEVGFNRLKEMMESTYKTISKCGCISGCPSCIYSPKCGNSNDYLDKTASIILSHRILKELSK</sequence>
<feature type="domain" description="Helicase ATP-binding" evidence="3">
    <location>
        <begin position="53"/>
        <end position="235"/>
    </location>
</feature>
<dbReference type="GO" id="GO:0005524">
    <property type="term" value="F:ATP binding"/>
    <property type="evidence" value="ECO:0007669"/>
    <property type="project" value="UniProtKB-KW"/>
</dbReference>
<dbReference type="InterPro" id="IPR014001">
    <property type="entry name" value="Helicase_ATP-bd"/>
</dbReference>
<evidence type="ECO:0000256" key="1">
    <source>
        <dbReference type="ARBA" id="ARBA00022741"/>
    </source>
</evidence>
<protein>
    <submittedName>
        <fullName evidence="5">ATP-dependent rna helicase, dead/deah box family</fullName>
    </submittedName>
</protein>
<dbReference type="AlphaFoldDB" id="C0QU99"/>
<dbReference type="GO" id="GO:0006289">
    <property type="term" value="P:nucleotide-excision repair"/>
    <property type="evidence" value="ECO:0007669"/>
    <property type="project" value="TreeGrafter"/>
</dbReference>
<dbReference type="PANTHER" id="PTHR47957:SF3">
    <property type="entry name" value="ATP-DEPENDENT HELICASE HRQ1"/>
    <property type="match status" value="1"/>
</dbReference>
<gene>
    <name evidence="5" type="ordered locus">PERMA_0475</name>
</gene>
<dbReference type="PANTHER" id="PTHR47957">
    <property type="entry name" value="ATP-DEPENDENT HELICASE HRQ1"/>
    <property type="match status" value="1"/>
</dbReference>
<dbReference type="GO" id="GO:0043138">
    <property type="term" value="F:3'-5' DNA helicase activity"/>
    <property type="evidence" value="ECO:0007669"/>
    <property type="project" value="TreeGrafter"/>
</dbReference>
<dbReference type="InterPro" id="IPR027417">
    <property type="entry name" value="P-loop_NTPase"/>
</dbReference>
<dbReference type="PROSITE" id="PS51194">
    <property type="entry name" value="HELICASE_CTER"/>
    <property type="match status" value="1"/>
</dbReference>
<dbReference type="eggNOG" id="COG1201">
    <property type="taxonomic scope" value="Bacteria"/>
</dbReference>
<evidence type="ECO:0000313" key="5">
    <source>
        <dbReference type="EMBL" id="ACO02998.1"/>
    </source>
</evidence>
<dbReference type="GO" id="GO:0036297">
    <property type="term" value="P:interstrand cross-link repair"/>
    <property type="evidence" value="ECO:0007669"/>
    <property type="project" value="TreeGrafter"/>
</dbReference>